<evidence type="ECO:0000313" key="3">
    <source>
        <dbReference type="EMBL" id="MBH5390661.1"/>
    </source>
</evidence>
<feature type="domain" description="Transposase IS66 central" evidence="2">
    <location>
        <begin position="82"/>
        <end position="177"/>
    </location>
</feature>
<dbReference type="PANTHER" id="PTHR33678:SF1">
    <property type="entry name" value="BLL1576 PROTEIN"/>
    <property type="match status" value="1"/>
</dbReference>
<reference evidence="3 4" key="1">
    <citation type="submission" date="2020-07" db="EMBL/GenBank/DDBJ databases">
        <title>Bradyrhizobium diversity isolated from nodules of indigenous legumes of Western Australia.</title>
        <authorList>
            <person name="Klepa M.S."/>
        </authorList>
    </citation>
    <scope>NUCLEOTIDE SEQUENCE [LARGE SCALE GENOMIC DNA]</scope>
    <source>
        <strain evidence="3 4">CNPSo 4019</strain>
    </source>
</reference>
<proteinExistence type="predicted"/>
<organism evidence="3 4">
    <name type="scientific">Bradyrhizobium diversitatis</name>
    <dbReference type="NCBI Taxonomy" id="2755406"/>
    <lineage>
        <taxon>Bacteria</taxon>
        <taxon>Pseudomonadati</taxon>
        <taxon>Pseudomonadota</taxon>
        <taxon>Alphaproteobacteria</taxon>
        <taxon>Hyphomicrobiales</taxon>
        <taxon>Nitrobacteraceae</taxon>
        <taxon>Bradyrhizobium</taxon>
    </lineage>
</organism>
<dbReference type="PANTHER" id="PTHR33678">
    <property type="entry name" value="BLL1576 PROTEIN"/>
    <property type="match status" value="1"/>
</dbReference>
<sequence>MDKVLIGEDVSMRLDVTPAKFHVIVTRRSRYVYRDRYGVLQAPGTHPSDRERLPTERFSPRSRWPNMPTAAALPAGSDLLSDVDLDGSLMAQWMGKVGFELQPLADYVLEKIKQGERIFADETTCQRSAPVPAYANGLAEGLCARDNRPFGGIGPPMVAYRFEECRSGECPERHLAALPESCRSTAMPPTIGSPGHRGSMRA</sequence>
<name>A0ABS0PBI1_9BRAD</name>
<evidence type="ECO:0000256" key="1">
    <source>
        <dbReference type="SAM" id="MobiDB-lite"/>
    </source>
</evidence>
<dbReference type="InterPro" id="IPR052344">
    <property type="entry name" value="Transposase-related"/>
</dbReference>
<evidence type="ECO:0000259" key="2">
    <source>
        <dbReference type="Pfam" id="PF03050"/>
    </source>
</evidence>
<dbReference type="InterPro" id="IPR004291">
    <property type="entry name" value="Transposase_IS66_central"/>
</dbReference>
<protein>
    <submittedName>
        <fullName evidence="3">Transposase</fullName>
    </submittedName>
</protein>
<comment type="caution">
    <text evidence="3">The sequence shown here is derived from an EMBL/GenBank/DDBJ whole genome shotgun (WGS) entry which is preliminary data.</text>
</comment>
<dbReference type="Proteomes" id="UP001194539">
    <property type="component" value="Unassembled WGS sequence"/>
</dbReference>
<accession>A0ABS0PBI1</accession>
<evidence type="ECO:0000313" key="4">
    <source>
        <dbReference type="Proteomes" id="UP001194539"/>
    </source>
</evidence>
<feature type="region of interest" description="Disordered" evidence="1">
    <location>
        <begin position="42"/>
        <end position="67"/>
    </location>
</feature>
<gene>
    <name evidence="3" type="ORF">H1B27_30955</name>
</gene>
<keyword evidence="4" id="KW-1185">Reference proteome</keyword>
<dbReference type="EMBL" id="JACEGD010000035">
    <property type="protein sequence ID" value="MBH5390661.1"/>
    <property type="molecule type" value="Genomic_DNA"/>
</dbReference>
<dbReference type="Pfam" id="PF03050">
    <property type="entry name" value="DDE_Tnp_IS66"/>
    <property type="match status" value="1"/>
</dbReference>
<feature type="compositionally biased region" description="Basic and acidic residues" evidence="1">
    <location>
        <begin position="47"/>
        <end position="59"/>
    </location>
</feature>